<dbReference type="InterPro" id="IPR020590">
    <property type="entry name" value="Guanylate_kinase_CS"/>
</dbReference>
<evidence type="ECO:0000256" key="8">
    <source>
        <dbReference type="SAM" id="MobiDB-lite"/>
    </source>
</evidence>
<dbReference type="FunFam" id="3.40.50.300:FF:000776">
    <property type="entry name" value="Guanylate kinase 2"/>
    <property type="match status" value="1"/>
</dbReference>
<comment type="caution">
    <text evidence="10">The sequence shown here is derived from an EMBL/GenBank/DDBJ whole genome shotgun (WGS) entry which is preliminary data.</text>
</comment>
<dbReference type="InterPro" id="IPR036770">
    <property type="entry name" value="Ankyrin_rpt-contain_sf"/>
</dbReference>
<evidence type="ECO:0000313" key="11">
    <source>
        <dbReference type="Proteomes" id="UP000052943"/>
    </source>
</evidence>
<reference evidence="10 11" key="1">
    <citation type="submission" date="2015-11" db="EMBL/GenBank/DDBJ databases">
        <title>Genomes and virulence difference between two physiological races of Phytophthora nicotianae.</title>
        <authorList>
            <person name="Liu H."/>
            <person name="Ma X."/>
            <person name="Yu H."/>
            <person name="Fang D."/>
            <person name="Li Y."/>
            <person name="Wang X."/>
            <person name="Wang W."/>
            <person name="Dong Y."/>
            <person name="Xiao B."/>
        </authorList>
    </citation>
    <scope>NUCLEOTIDE SEQUENCE [LARGE SCALE GENOMIC DNA]</scope>
    <source>
        <strain evidence="11">race 0</strain>
    </source>
</reference>
<dbReference type="InterPro" id="IPR008145">
    <property type="entry name" value="GK/Ca_channel_bsu"/>
</dbReference>
<feature type="repeat" description="ANK" evidence="7">
    <location>
        <begin position="90"/>
        <end position="122"/>
    </location>
</feature>
<dbReference type="Pfam" id="PF00625">
    <property type="entry name" value="Guanylate_kin"/>
    <property type="match status" value="1"/>
</dbReference>
<feature type="region of interest" description="Disordered" evidence="8">
    <location>
        <begin position="257"/>
        <end position="284"/>
    </location>
</feature>
<accession>A0A0W8C585</accession>
<dbReference type="PROSITE" id="PS50052">
    <property type="entry name" value="GUANYLATE_KINASE_2"/>
    <property type="match status" value="1"/>
</dbReference>
<dbReference type="InterPro" id="IPR008144">
    <property type="entry name" value="Guanylate_kin-like_dom"/>
</dbReference>
<comment type="similarity">
    <text evidence="1">Belongs to the guanylate kinase family.</text>
</comment>
<keyword evidence="5 10" id="KW-0418">Kinase</keyword>
<keyword evidence="4" id="KW-0547">Nucleotide-binding</keyword>
<keyword evidence="3" id="KW-0808">Transferase</keyword>
<evidence type="ECO:0000256" key="7">
    <source>
        <dbReference type="PROSITE-ProRule" id="PRU00023"/>
    </source>
</evidence>
<dbReference type="GO" id="GO:0004385">
    <property type="term" value="F:GMP kinase activity"/>
    <property type="evidence" value="ECO:0007669"/>
    <property type="project" value="UniProtKB-EC"/>
</dbReference>
<dbReference type="SMART" id="SM00248">
    <property type="entry name" value="ANK"/>
    <property type="match status" value="2"/>
</dbReference>
<evidence type="ECO:0000313" key="10">
    <source>
        <dbReference type="EMBL" id="KUF79184.1"/>
    </source>
</evidence>
<dbReference type="SMART" id="SM00072">
    <property type="entry name" value="GuKc"/>
    <property type="match status" value="1"/>
</dbReference>
<protein>
    <recommendedName>
        <fullName evidence="2">guanylate kinase</fullName>
        <ecNumber evidence="2">2.7.4.8</ecNumber>
    </recommendedName>
</protein>
<dbReference type="Pfam" id="PF12796">
    <property type="entry name" value="Ank_2"/>
    <property type="match status" value="1"/>
</dbReference>
<dbReference type="Proteomes" id="UP000052943">
    <property type="component" value="Unassembled WGS sequence"/>
</dbReference>
<dbReference type="OrthoDB" id="6334211at2759"/>
<dbReference type="InterPro" id="IPR027417">
    <property type="entry name" value="P-loop_NTPase"/>
</dbReference>
<dbReference type="PANTHER" id="PTHR23117:SF13">
    <property type="entry name" value="GUANYLATE KINASE"/>
    <property type="match status" value="1"/>
</dbReference>
<evidence type="ECO:0000256" key="4">
    <source>
        <dbReference type="ARBA" id="ARBA00022741"/>
    </source>
</evidence>
<evidence type="ECO:0000256" key="2">
    <source>
        <dbReference type="ARBA" id="ARBA00012961"/>
    </source>
</evidence>
<dbReference type="PROSITE" id="PS00856">
    <property type="entry name" value="GUANYLATE_KINASE_1"/>
    <property type="match status" value="1"/>
</dbReference>
<dbReference type="CDD" id="cd22973">
    <property type="entry name" value="DD_CATIP"/>
    <property type="match status" value="1"/>
</dbReference>
<dbReference type="PANTHER" id="PTHR23117">
    <property type="entry name" value="GUANYLATE KINASE-RELATED"/>
    <property type="match status" value="1"/>
</dbReference>
<dbReference type="PROSITE" id="PS50088">
    <property type="entry name" value="ANK_REPEAT"/>
    <property type="match status" value="2"/>
</dbReference>
<dbReference type="Gene3D" id="1.25.40.20">
    <property type="entry name" value="Ankyrin repeat-containing domain"/>
    <property type="match status" value="1"/>
</dbReference>
<dbReference type="PROSITE" id="PS50297">
    <property type="entry name" value="ANK_REP_REGION"/>
    <property type="match status" value="2"/>
</dbReference>
<evidence type="ECO:0000256" key="5">
    <source>
        <dbReference type="ARBA" id="ARBA00022777"/>
    </source>
</evidence>
<dbReference type="AlphaFoldDB" id="A0A0W8C585"/>
<dbReference type="NCBIfam" id="TIGR03263">
    <property type="entry name" value="guanyl_kin"/>
    <property type="match status" value="1"/>
</dbReference>
<gene>
    <name evidence="10" type="ORF">AM587_10009034</name>
</gene>
<dbReference type="STRING" id="4790.A0A0W8C585"/>
<feature type="repeat" description="ANK" evidence="7">
    <location>
        <begin position="57"/>
        <end position="89"/>
    </location>
</feature>
<dbReference type="EC" id="2.7.4.8" evidence="2"/>
<dbReference type="SUPFAM" id="SSF48403">
    <property type="entry name" value="Ankyrin repeat"/>
    <property type="match status" value="1"/>
</dbReference>
<name>A0A0W8C585_PHYNI</name>
<dbReference type="GO" id="GO:0005829">
    <property type="term" value="C:cytosol"/>
    <property type="evidence" value="ECO:0007669"/>
    <property type="project" value="TreeGrafter"/>
</dbReference>
<sequence length="666" mass="71866">MFGYFAEKLNVKNLGELLAPTLTPEQEFHAAIEQGLHDKFVRMLDELNIDPNAKNDAGNLPIHTAAYYGRVDFIELLLTRNVDVNALCSRENSPLHYAAAQSRDEAVKFLVNHGANPALRNRSGRTPYDVAKGDNIRQYLLPLQFRHEDPAQAATMLPPGITPSVDPMAPRPVIAPPPLSGDYAAPQGPPIGMPQQQTPQNNLYAAATHSAIPRGGPSRVARPKDYRPIQADGFGSSVGNEELTAKFGNKREIKVTAPPPSMMAPPAPASADNVPAESTAAPPAPGVNPYASTYANKPRTPPTGGYSGYAPPNAGVAARGPPQFKIFNPKLAAGADANTNAAPAAAPAPVAHQPPAFGAAAPQYAPQHGAPQYDAPAQDEEVNLSANATSDAHEIMSVEQETTKALESLSFEELSLLNERKEALKKDHAAYVEAHPEIKTLLSGFMSALLLEKPQDVVAFAAEHFSAFKPPHTELEPIVIAGPSGVGKGTLINLLLEKFPNTFGFSVSHTTRGPREGEVDGVAYHFTEKEKVLKEIEAGLFLEHAEVHANVYGTSKRAVQDVQEKGKICILDIDIQGVQQVKKSGIRAKYLFIAPPSMEELEKRLRGRATETEDKIQLRVKNAAGELEYGQQPGVFDAILVNKVVDDSFRELVATLKQWYPTVELK</sequence>
<dbReference type="InterPro" id="IPR047501">
    <property type="entry name" value="DD_CATIP"/>
</dbReference>
<dbReference type="CDD" id="cd00071">
    <property type="entry name" value="GMPK"/>
    <property type="match status" value="1"/>
</dbReference>
<evidence type="ECO:0000259" key="9">
    <source>
        <dbReference type="PROSITE" id="PS50052"/>
    </source>
</evidence>
<dbReference type="EMBL" id="LNFO01004919">
    <property type="protein sequence ID" value="KUF79184.1"/>
    <property type="molecule type" value="Genomic_DNA"/>
</dbReference>
<evidence type="ECO:0000256" key="3">
    <source>
        <dbReference type="ARBA" id="ARBA00022679"/>
    </source>
</evidence>
<dbReference type="InterPro" id="IPR002110">
    <property type="entry name" value="Ankyrin_rpt"/>
</dbReference>
<keyword evidence="6" id="KW-0067">ATP-binding</keyword>
<evidence type="ECO:0000256" key="6">
    <source>
        <dbReference type="ARBA" id="ARBA00022840"/>
    </source>
</evidence>
<dbReference type="FunFam" id="3.30.63.10:FF:000002">
    <property type="entry name" value="Guanylate kinase 1"/>
    <property type="match status" value="1"/>
</dbReference>
<organism evidence="10 11">
    <name type="scientific">Phytophthora nicotianae</name>
    <name type="common">Potato buckeye rot agent</name>
    <name type="synonym">Phytophthora parasitica</name>
    <dbReference type="NCBI Taxonomy" id="4792"/>
    <lineage>
        <taxon>Eukaryota</taxon>
        <taxon>Sar</taxon>
        <taxon>Stramenopiles</taxon>
        <taxon>Oomycota</taxon>
        <taxon>Peronosporomycetes</taxon>
        <taxon>Peronosporales</taxon>
        <taxon>Peronosporaceae</taxon>
        <taxon>Phytophthora</taxon>
    </lineage>
</organism>
<dbReference type="SUPFAM" id="SSF52540">
    <property type="entry name" value="P-loop containing nucleoside triphosphate hydrolases"/>
    <property type="match status" value="1"/>
</dbReference>
<dbReference type="Gene3D" id="3.40.50.300">
    <property type="entry name" value="P-loop containing nucleotide triphosphate hydrolases"/>
    <property type="match status" value="1"/>
</dbReference>
<evidence type="ECO:0000256" key="1">
    <source>
        <dbReference type="ARBA" id="ARBA00005790"/>
    </source>
</evidence>
<proteinExistence type="inferred from homology"/>
<dbReference type="InterPro" id="IPR017665">
    <property type="entry name" value="Guanylate_kinase"/>
</dbReference>
<feature type="compositionally biased region" description="Pro residues" evidence="8">
    <location>
        <begin position="257"/>
        <end position="268"/>
    </location>
</feature>
<feature type="domain" description="Guanylate kinase-like" evidence="9">
    <location>
        <begin position="475"/>
        <end position="657"/>
    </location>
</feature>
<dbReference type="SUPFAM" id="SSF47391">
    <property type="entry name" value="Dimerization-anchoring domain of cAMP-dependent PK regulatory subunit"/>
    <property type="match status" value="1"/>
</dbReference>
<keyword evidence="7" id="KW-0040">ANK repeat</keyword>
<feature type="region of interest" description="Disordered" evidence="8">
    <location>
        <begin position="210"/>
        <end position="245"/>
    </location>
</feature>
<dbReference type="GO" id="GO:0005524">
    <property type="term" value="F:ATP binding"/>
    <property type="evidence" value="ECO:0007669"/>
    <property type="project" value="UniProtKB-KW"/>
</dbReference>